<name>A0A316TFD7_9ACTN</name>
<protein>
    <submittedName>
        <fullName evidence="6">DNA-binding response regulator</fullName>
    </submittedName>
</protein>
<dbReference type="InterPro" id="IPR016032">
    <property type="entry name" value="Sig_transdc_resp-reg_C-effctor"/>
</dbReference>
<dbReference type="Gene3D" id="3.40.50.2300">
    <property type="match status" value="1"/>
</dbReference>
<dbReference type="SUPFAM" id="SSF52172">
    <property type="entry name" value="CheY-like"/>
    <property type="match status" value="1"/>
</dbReference>
<dbReference type="PANTHER" id="PTHR43214">
    <property type="entry name" value="TWO-COMPONENT RESPONSE REGULATOR"/>
    <property type="match status" value="1"/>
</dbReference>
<dbReference type="InterPro" id="IPR001789">
    <property type="entry name" value="Sig_transdc_resp-reg_receiver"/>
</dbReference>
<dbReference type="Pfam" id="PF00196">
    <property type="entry name" value="GerE"/>
    <property type="match status" value="1"/>
</dbReference>
<feature type="domain" description="HTH luxR-type" evidence="4">
    <location>
        <begin position="157"/>
        <end position="222"/>
    </location>
</feature>
<evidence type="ECO:0000256" key="2">
    <source>
        <dbReference type="ARBA" id="ARBA00023125"/>
    </source>
</evidence>
<dbReference type="PRINTS" id="PR00038">
    <property type="entry name" value="HTHLUXR"/>
</dbReference>
<proteinExistence type="predicted"/>
<dbReference type="AlphaFoldDB" id="A0A316TFD7"/>
<dbReference type="CDD" id="cd06170">
    <property type="entry name" value="LuxR_C_like"/>
    <property type="match status" value="1"/>
</dbReference>
<dbReference type="EMBL" id="QGDD01000006">
    <property type="protein sequence ID" value="PWN02151.1"/>
    <property type="molecule type" value="Genomic_DNA"/>
</dbReference>
<dbReference type="SMART" id="SM00448">
    <property type="entry name" value="REC"/>
    <property type="match status" value="1"/>
</dbReference>
<keyword evidence="1 3" id="KW-0597">Phosphoprotein</keyword>
<comment type="caution">
    <text evidence="6">The sequence shown here is derived from an EMBL/GenBank/DDBJ whole genome shotgun (WGS) entry which is preliminary data.</text>
</comment>
<dbReference type="InterPro" id="IPR058245">
    <property type="entry name" value="NreC/VraR/RcsB-like_REC"/>
</dbReference>
<keyword evidence="7" id="KW-1185">Reference proteome</keyword>
<dbReference type="InterPro" id="IPR039420">
    <property type="entry name" value="WalR-like"/>
</dbReference>
<evidence type="ECO:0000256" key="3">
    <source>
        <dbReference type="PROSITE-ProRule" id="PRU00169"/>
    </source>
</evidence>
<dbReference type="PROSITE" id="PS50043">
    <property type="entry name" value="HTH_LUXR_2"/>
    <property type="match status" value="1"/>
</dbReference>
<dbReference type="RefSeq" id="WP_109694629.1">
    <property type="nucleotide sequence ID" value="NZ_QGDD01000006.1"/>
</dbReference>
<dbReference type="PROSITE" id="PS50110">
    <property type="entry name" value="RESPONSE_REGULATORY"/>
    <property type="match status" value="1"/>
</dbReference>
<gene>
    <name evidence="6" type="ORF">DJ010_13550</name>
</gene>
<dbReference type="GO" id="GO:0000160">
    <property type="term" value="P:phosphorelay signal transduction system"/>
    <property type="evidence" value="ECO:0007669"/>
    <property type="project" value="InterPro"/>
</dbReference>
<feature type="modified residue" description="4-aspartylphosphate" evidence="3">
    <location>
        <position position="65"/>
    </location>
</feature>
<dbReference type="OrthoDB" id="9808843at2"/>
<dbReference type="SUPFAM" id="SSF46894">
    <property type="entry name" value="C-terminal effector domain of the bipartite response regulators"/>
    <property type="match status" value="1"/>
</dbReference>
<feature type="domain" description="Response regulatory" evidence="5">
    <location>
        <begin position="14"/>
        <end position="130"/>
    </location>
</feature>
<evidence type="ECO:0000259" key="4">
    <source>
        <dbReference type="PROSITE" id="PS50043"/>
    </source>
</evidence>
<evidence type="ECO:0000256" key="1">
    <source>
        <dbReference type="ARBA" id="ARBA00022553"/>
    </source>
</evidence>
<dbReference type="Pfam" id="PF00072">
    <property type="entry name" value="Response_reg"/>
    <property type="match status" value="1"/>
</dbReference>
<evidence type="ECO:0000313" key="7">
    <source>
        <dbReference type="Proteomes" id="UP000245507"/>
    </source>
</evidence>
<organism evidence="6 7">
    <name type="scientific">Nocardioides silvaticus</name>
    <dbReference type="NCBI Taxonomy" id="2201891"/>
    <lineage>
        <taxon>Bacteria</taxon>
        <taxon>Bacillati</taxon>
        <taxon>Actinomycetota</taxon>
        <taxon>Actinomycetes</taxon>
        <taxon>Propionibacteriales</taxon>
        <taxon>Nocardioidaceae</taxon>
        <taxon>Nocardioides</taxon>
    </lineage>
</organism>
<dbReference type="GO" id="GO:0006355">
    <property type="term" value="P:regulation of DNA-templated transcription"/>
    <property type="evidence" value="ECO:0007669"/>
    <property type="project" value="InterPro"/>
</dbReference>
<dbReference type="CDD" id="cd17535">
    <property type="entry name" value="REC_NarL-like"/>
    <property type="match status" value="1"/>
</dbReference>
<dbReference type="SMART" id="SM00421">
    <property type="entry name" value="HTH_LUXR"/>
    <property type="match status" value="1"/>
</dbReference>
<sequence>MTAPSPSSPALPIRVVVVDDHQIVRDGLTALLSALDGVEVVGSAADGREALHVVAEATPDVVVMDIQMPHLDGIEATRFLVGRQPSLRVLMLTMNEDDDTVLSAIRAGACGYLLKGSGAAEVHNAIRTAAGGGLVFGASMAQQIGLLLTGAGARPETDEPFPDLTDRERSVLRMVAAGRSNDDIAGELYVSNKTVRNTVSAIYAKLGVTGRADAIVKAREAGYGRSGG</sequence>
<evidence type="ECO:0000313" key="6">
    <source>
        <dbReference type="EMBL" id="PWN02151.1"/>
    </source>
</evidence>
<dbReference type="GO" id="GO:0003677">
    <property type="term" value="F:DNA binding"/>
    <property type="evidence" value="ECO:0007669"/>
    <property type="project" value="UniProtKB-KW"/>
</dbReference>
<dbReference type="Proteomes" id="UP000245507">
    <property type="component" value="Unassembled WGS sequence"/>
</dbReference>
<reference evidence="6 7" key="1">
    <citation type="submission" date="2018-05" db="EMBL/GenBank/DDBJ databases">
        <title>Nocardioides silvaticus genome.</title>
        <authorList>
            <person name="Li C."/>
            <person name="Wang G."/>
        </authorList>
    </citation>
    <scope>NUCLEOTIDE SEQUENCE [LARGE SCALE GENOMIC DNA]</scope>
    <source>
        <strain evidence="6 7">CCTCC AB 2018079</strain>
    </source>
</reference>
<dbReference type="InterPro" id="IPR011006">
    <property type="entry name" value="CheY-like_superfamily"/>
</dbReference>
<accession>A0A316TFD7</accession>
<dbReference type="InterPro" id="IPR000792">
    <property type="entry name" value="Tscrpt_reg_LuxR_C"/>
</dbReference>
<evidence type="ECO:0000259" key="5">
    <source>
        <dbReference type="PROSITE" id="PS50110"/>
    </source>
</evidence>
<keyword evidence="2 6" id="KW-0238">DNA-binding</keyword>